<accession>A0A849HIW6</accession>
<dbReference type="AlphaFoldDB" id="A0A849HIW6"/>
<feature type="transmembrane region" description="Helical" evidence="2">
    <location>
        <begin position="45"/>
        <end position="63"/>
    </location>
</feature>
<dbReference type="Proteomes" id="UP000588586">
    <property type="component" value="Unassembled WGS sequence"/>
</dbReference>
<dbReference type="EMBL" id="JABEPQ010000002">
    <property type="protein sequence ID" value="NNM46514.1"/>
    <property type="molecule type" value="Genomic_DNA"/>
</dbReference>
<proteinExistence type="predicted"/>
<keyword evidence="2" id="KW-1133">Transmembrane helix</keyword>
<gene>
    <name evidence="3" type="ORF">HJG52_10915</name>
</gene>
<keyword evidence="2" id="KW-0812">Transmembrane</keyword>
<sequence>MGEPQPRRCRPDDPSHAPVQHRRGCRTRRRRGRLTEAPVATPKLGWWWVVAPILALGLLACAFDRILLGGYLLAAGAGLGAIIRLVLPKADAGGLAVRSRLVDVTVLVGFALALAFLTSVVDLRPLP</sequence>
<evidence type="ECO:0000256" key="2">
    <source>
        <dbReference type="SAM" id="Phobius"/>
    </source>
</evidence>
<evidence type="ECO:0000313" key="3">
    <source>
        <dbReference type="EMBL" id="NNM46514.1"/>
    </source>
</evidence>
<feature type="transmembrane region" description="Helical" evidence="2">
    <location>
        <begin position="99"/>
        <end position="121"/>
    </location>
</feature>
<keyword evidence="2" id="KW-0472">Membrane</keyword>
<dbReference type="InterPro" id="IPR021385">
    <property type="entry name" value="DUF3017"/>
</dbReference>
<reference evidence="3 4" key="1">
    <citation type="submission" date="2020-04" db="EMBL/GenBank/DDBJ databases">
        <title>Knoellia sp. isolate from air conditioner.</title>
        <authorList>
            <person name="Chea S."/>
            <person name="Kim D.-U."/>
        </authorList>
    </citation>
    <scope>NUCLEOTIDE SEQUENCE [LARGE SCALE GENOMIC DNA]</scope>
    <source>
        <strain evidence="3 4">DB2414S</strain>
    </source>
</reference>
<feature type="compositionally biased region" description="Basic residues" evidence="1">
    <location>
        <begin position="19"/>
        <end position="32"/>
    </location>
</feature>
<feature type="region of interest" description="Disordered" evidence="1">
    <location>
        <begin position="1"/>
        <end position="32"/>
    </location>
</feature>
<evidence type="ECO:0000256" key="1">
    <source>
        <dbReference type="SAM" id="MobiDB-lite"/>
    </source>
</evidence>
<organism evidence="3 4">
    <name type="scientific">Knoellia koreensis</name>
    <dbReference type="NCBI Taxonomy" id="2730921"/>
    <lineage>
        <taxon>Bacteria</taxon>
        <taxon>Bacillati</taxon>
        <taxon>Actinomycetota</taxon>
        <taxon>Actinomycetes</taxon>
        <taxon>Micrococcales</taxon>
        <taxon>Intrasporangiaceae</taxon>
        <taxon>Knoellia</taxon>
    </lineage>
</organism>
<evidence type="ECO:0000313" key="4">
    <source>
        <dbReference type="Proteomes" id="UP000588586"/>
    </source>
</evidence>
<keyword evidence="4" id="KW-1185">Reference proteome</keyword>
<dbReference type="Pfam" id="PF11222">
    <property type="entry name" value="DUF3017"/>
    <property type="match status" value="1"/>
</dbReference>
<name>A0A849HIW6_9MICO</name>
<comment type="caution">
    <text evidence="3">The sequence shown here is derived from an EMBL/GenBank/DDBJ whole genome shotgun (WGS) entry which is preliminary data.</text>
</comment>
<feature type="compositionally biased region" description="Basic and acidic residues" evidence="1">
    <location>
        <begin position="1"/>
        <end position="15"/>
    </location>
</feature>
<feature type="transmembrane region" description="Helical" evidence="2">
    <location>
        <begin position="70"/>
        <end position="87"/>
    </location>
</feature>
<protein>
    <submittedName>
        <fullName evidence="3">DUF3017 domain-containing protein</fullName>
    </submittedName>
</protein>